<proteinExistence type="predicted"/>
<dbReference type="Proteomes" id="UP000823775">
    <property type="component" value="Unassembled WGS sequence"/>
</dbReference>
<keyword evidence="3" id="KW-1185">Reference proteome</keyword>
<accession>A0ABS8V7D1</accession>
<comment type="caution">
    <text evidence="2">The sequence shown here is derived from an EMBL/GenBank/DDBJ whole genome shotgun (WGS) entry which is preliminary data.</text>
</comment>
<dbReference type="EMBL" id="JACEIK010003582">
    <property type="protein sequence ID" value="MCD9642312.1"/>
    <property type="molecule type" value="Genomic_DNA"/>
</dbReference>
<organism evidence="2 3">
    <name type="scientific">Datura stramonium</name>
    <name type="common">Jimsonweed</name>
    <name type="synonym">Common thornapple</name>
    <dbReference type="NCBI Taxonomy" id="4076"/>
    <lineage>
        <taxon>Eukaryota</taxon>
        <taxon>Viridiplantae</taxon>
        <taxon>Streptophyta</taxon>
        <taxon>Embryophyta</taxon>
        <taxon>Tracheophyta</taxon>
        <taxon>Spermatophyta</taxon>
        <taxon>Magnoliopsida</taxon>
        <taxon>eudicotyledons</taxon>
        <taxon>Gunneridae</taxon>
        <taxon>Pentapetalae</taxon>
        <taxon>asterids</taxon>
        <taxon>lamiids</taxon>
        <taxon>Solanales</taxon>
        <taxon>Solanaceae</taxon>
        <taxon>Solanoideae</taxon>
        <taxon>Datureae</taxon>
        <taxon>Datura</taxon>
    </lineage>
</organism>
<reference evidence="2 3" key="1">
    <citation type="journal article" date="2021" name="BMC Genomics">
        <title>Datura genome reveals duplications of psychoactive alkaloid biosynthetic genes and high mutation rate following tissue culture.</title>
        <authorList>
            <person name="Rajewski A."/>
            <person name="Carter-House D."/>
            <person name="Stajich J."/>
            <person name="Litt A."/>
        </authorList>
    </citation>
    <scope>NUCLEOTIDE SEQUENCE [LARGE SCALE GENOMIC DNA]</scope>
    <source>
        <strain evidence="2">AR-01</strain>
    </source>
</reference>
<evidence type="ECO:0000256" key="1">
    <source>
        <dbReference type="SAM" id="MobiDB-lite"/>
    </source>
</evidence>
<feature type="region of interest" description="Disordered" evidence="1">
    <location>
        <begin position="37"/>
        <end position="56"/>
    </location>
</feature>
<evidence type="ECO:0000313" key="2">
    <source>
        <dbReference type="EMBL" id="MCD9642312.1"/>
    </source>
</evidence>
<sequence length="56" mass="6259">VFRPLLGIRITSVVRRSKPTLRCLLLVEFFSTQFTASHQRANDGPQMSSSGSPVLR</sequence>
<gene>
    <name evidence="2" type="ORF">HAX54_029023</name>
</gene>
<feature type="non-terminal residue" evidence="2">
    <location>
        <position position="1"/>
    </location>
</feature>
<protein>
    <submittedName>
        <fullName evidence="2">Uncharacterized protein</fullName>
    </submittedName>
</protein>
<name>A0ABS8V7D1_DATST</name>
<evidence type="ECO:0000313" key="3">
    <source>
        <dbReference type="Proteomes" id="UP000823775"/>
    </source>
</evidence>